<feature type="compositionally biased region" description="Basic and acidic residues" evidence="2">
    <location>
        <begin position="154"/>
        <end position="163"/>
    </location>
</feature>
<organism evidence="3 4">
    <name type="scientific">Stachybotrys chlorohalonatus (strain IBT 40285)</name>
    <dbReference type="NCBI Taxonomy" id="1283841"/>
    <lineage>
        <taxon>Eukaryota</taxon>
        <taxon>Fungi</taxon>
        <taxon>Dikarya</taxon>
        <taxon>Ascomycota</taxon>
        <taxon>Pezizomycotina</taxon>
        <taxon>Sordariomycetes</taxon>
        <taxon>Hypocreomycetidae</taxon>
        <taxon>Hypocreales</taxon>
        <taxon>Stachybotryaceae</taxon>
        <taxon>Stachybotrys</taxon>
    </lineage>
</organism>
<dbReference type="AlphaFoldDB" id="A0A084R1T8"/>
<evidence type="ECO:0000256" key="2">
    <source>
        <dbReference type="SAM" id="MobiDB-lite"/>
    </source>
</evidence>
<sequence length="389" mass="41571">MGIAAGAAVISHSHAHSLVGRLDSTTDDIARVLVADTGHVYLYDYDGSSFTQALDYTVAGDPSWVAFREPDLLYAVDEWSCDVSLHRLNLATNTGELLIIATGSLAAVHLEFNHEGTRMVSSAYGGQAVDVWDVADGGLVLLRTIASPGEPGPDPDRQTESHPHQAVLDSSGRFFIVNDLGTDSILVIDTQDDLFEIVETLRVEPAGCGPRHSVFYPAGTPTATHLFIVCEVTNQVLAYSVAYTGSSLSFDKRQEISTFDPRFPPPTPNAAAAGEIALASNNADLYISNRLTGDPTDSISHFRVNPAWAEPLALMSLYSTGGQLPRMFTLNSASEVFIANQDGDGPGITVLQRNPDGTLVETPQASIPMSVFGDIDEPAPGPKYIKQIA</sequence>
<gene>
    <name evidence="3" type="ORF">S40285_09399</name>
</gene>
<dbReference type="Gene3D" id="2.130.10.10">
    <property type="entry name" value="YVTN repeat-like/Quinoprotein amine dehydrogenase"/>
    <property type="match status" value="1"/>
</dbReference>
<keyword evidence="4" id="KW-1185">Reference proteome</keyword>
<reference evidence="3 4" key="1">
    <citation type="journal article" date="2014" name="BMC Genomics">
        <title>Comparative genome sequencing reveals chemotype-specific gene clusters in the toxigenic black mold Stachybotrys.</title>
        <authorList>
            <person name="Semeiks J."/>
            <person name="Borek D."/>
            <person name="Otwinowski Z."/>
            <person name="Grishin N.V."/>
        </authorList>
    </citation>
    <scope>NUCLEOTIDE SEQUENCE [LARGE SCALE GENOMIC DNA]</scope>
    <source>
        <strain evidence="3 4">IBT 40285</strain>
    </source>
</reference>
<dbReference type="SUPFAM" id="SSF51004">
    <property type="entry name" value="C-terminal (heme d1) domain of cytochrome cd1-nitrite reductase"/>
    <property type="match status" value="1"/>
</dbReference>
<dbReference type="OrthoDB" id="9972196at2759"/>
<dbReference type="InParanoid" id="A0A084R1T8"/>
<evidence type="ECO:0000313" key="3">
    <source>
        <dbReference type="EMBL" id="KFA70173.1"/>
    </source>
</evidence>
<dbReference type="HOGENOM" id="CLU_038716_0_1_1"/>
<dbReference type="STRING" id="1283841.A0A084R1T8"/>
<dbReference type="Proteomes" id="UP000028524">
    <property type="component" value="Unassembled WGS sequence"/>
</dbReference>
<evidence type="ECO:0008006" key="5">
    <source>
        <dbReference type="Google" id="ProtNLM"/>
    </source>
</evidence>
<evidence type="ECO:0000256" key="1">
    <source>
        <dbReference type="ARBA" id="ARBA00005564"/>
    </source>
</evidence>
<dbReference type="InterPro" id="IPR019405">
    <property type="entry name" value="Lactonase_7-beta_prop"/>
</dbReference>
<dbReference type="EMBL" id="KL659290">
    <property type="protein sequence ID" value="KFA70173.1"/>
    <property type="molecule type" value="Genomic_DNA"/>
</dbReference>
<feature type="region of interest" description="Disordered" evidence="2">
    <location>
        <begin position="145"/>
        <end position="164"/>
    </location>
</feature>
<dbReference type="GO" id="GO:0017057">
    <property type="term" value="F:6-phosphogluconolactonase activity"/>
    <property type="evidence" value="ECO:0007669"/>
    <property type="project" value="TreeGrafter"/>
</dbReference>
<accession>A0A084R1T8</accession>
<comment type="similarity">
    <text evidence="1">Belongs to the cycloisomerase 2 family.</text>
</comment>
<dbReference type="Pfam" id="PF10282">
    <property type="entry name" value="Lactonase"/>
    <property type="match status" value="1"/>
</dbReference>
<protein>
    <recommendedName>
        <fullName evidence="5">Carboxy-cis,cis-muconate cyclase</fullName>
    </recommendedName>
</protein>
<dbReference type="OMA" id="RFTIAEC"/>
<proteinExistence type="inferred from homology"/>
<dbReference type="PANTHER" id="PTHR30344">
    <property type="entry name" value="6-PHOSPHOGLUCONOLACTONASE-RELATED"/>
    <property type="match status" value="1"/>
</dbReference>
<dbReference type="InterPro" id="IPR050282">
    <property type="entry name" value="Cycloisomerase_2"/>
</dbReference>
<dbReference type="PANTHER" id="PTHR30344:SF1">
    <property type="entry name" value="6-PHOSPHOGLUCONOLACTONASE"/>
    <property type="match status" value="1"/>
</dbReference>
<evidence type="ECO:0000313" key="4">
    <source>
        <dbReference type="Proteomes" id="UP000028524"/>
    </source>
</evidence>
<dbReference type="InterPro" id="IPR011048">
    <property type="entry name" value="Haem_d1_sf"/>
</dbReference>
<name>A0A084R1T8_STAC4</name>
<dbReference type="InterPro" id="IPR015943">
    <property type="entry name" value="WD40/YVTN_repeat-like_dom_sf"/>
</dbReference>